<accession>A0ACB7TIQ1</accession>
<evidence type="ECO:0000313" key="1">
    <source>
        <dbReference type="EMBL" id="KAH6947056.1"/>
    </source>
</evidence>
<organism evidence="1 2">
    <name type="scientific">Hyalomma asiaticum</name>
    <name type="common">Tick</name>
    <dbReference type="NCBI Taxonomy" id="266040"/>
    <lineage>
        <taxon>Eukaryota</taxon>
        <taxon>Metazoa</taxon>
        <taxon>Ecdysozoa</taxon>
        <taxon>Arthropoda</taxon>
        <taxon>Chelicerata</taxon>
        <taxon>Arachnida</taxon>
        <taxon>Acari</taxon>
        <taxon>Parasitiformes</taxon>
        <taxon>Ixodida</taxon>
        <taxon>Ixodoidea</taxon>
        <taxon>Ixodidae</taxon>
        <taxon>Hyalomminae</taxon>
        <taxon>Hyalomma</taxon>
    </lineage>
</organism>
<protein>
    <submittedName>
        <fullName evidence="1">Uncharacterized protein</fullName>
    </submittedName>
</protein>
<evidence type="ECO:0000313" key="2">
    <source>
        <dbReference type="Proteomes" id="UP000821845"/>
    </source>
</evidence>
<dbReference type="EMBL" id="CM023481">
    <property type="protein sequence ID" value="KAH6947056.1"/>
    <property type="molecule type" value="Genomic_DNA"/>
</dbReference>
<gene>
    <name evidence="1" type="ORF">HPB50_016951</name>
</gene>
<keyword evidence="2" id="KW-1185">Reference proteome</keyword>
<name>A0ACB7TIQ1_HYAAI</name>
<reference evidence="1" key="1">
    <citation type="submission" date="2020-05" db="EMBL/GenBank/DDBJ databases">
        <title>Large-scale comparative analyses of tick genomes elucidate their genetic diversity and vector capacities.</title>
        <authorList>
            <person name="Jia N."/>
            <person name="Wang J."/>
            <person name="Shi W."/>
            <person name="Du L."/>
            <person name="Sun Y."/>
            <person name="Zhan W."/>
            <person name="Jiang J."/>
            <person name="Wang Q."/>
            <person name="Zhang B."/>
            <person name="Ji P."/>
            <person name="Sakyi L.B."/>
            <person name="Cui X."/>
            <person name="Yuan T."/>
            <person name="Jiang B."/>
            <person name="Yang W."/>
            <person name="Lam T.T.-Y."/>
            <person name="Chang Q."/>
            <person name="Ding S."/>
            <person name="Wang X."/>
            <person name="Zhu J."/>
            <person name="Ruan X."/>
            <person name="Zhao L."/>
            <person name="Wei J."/>
            <person name="Que T."/>
            <person name="Du C."/>
            <person name="Cheng J."/>
            <person name="Dai P."/>
            <person name="Han X."/>
            <person name="Huang E."/>
            <person name="Gao Y."/>
            <person name="Liu J."/>
            <person name="Shao H."/>
            <person name="Ye R."/>
            <person name="Li L."/>
            <person name="Wei W."/>
            <person name="Wang X."/>
            <person name="Wang C."/>
            <person name="Yang T."/>
            <person name="Huo Q."/>
            <person name="Li W."/>
            <person name="Guo W."/>
            <person name="Chen H."/>
            <person name="Zhou L."/>
            <person name="Ni X."/>
            <person name="Tian J."/>
            <person name="Zhou Y."/>
            <person name="Sheng Y."/>
            <person name="Liu T."/>
            <person name="Pan Y."/>
            <person name="Xia L."/>
            <person name="Li J."/>
            <person name="Zhao F."/>
            <person name="Cao W."/>
        </authorList>
    </citation>
    <scope>NUCLEOTIDE SEQUENCE</scope>
    <source>
        <strain evidence="1">Hyas-2018</strain>
    </source>
</reference>
<proteinExistence type="predicted"/>
<comment type="caution">
    <text evidence="1">The sequence shown here is derived from an EMBL/GenBank/DDBJ whole genome shotgun (WGS) entry which is preliminary data.</text>
</comment>
<sequence length="222" mass="23731">MPRKAADENPEPPKNTQVKRQPTTEENDAGLSNDASPSKRQRGRPRKDDLAQRGPAKGTATSPAGKLQKAMNASEPSNQNVSATEAASAAAERQSRSRKKGSRSAQSTSSSAHSTPIEAPKRRRVERNSNRGRSRRSPSTRRSGRSRKGASIGSETTESCERTYASVTAPGGSDDTADLLMDEADLEEATPQANSREAEPSTSSSVLEGERDKQQVVVASKD</sequence>
<dbReference type="Proteomes" id="UP000821845">
    <property type="component" value="Chromosome 1"/>
</dbReference>